<dbReference type="PANTHER" id="PTHR33044">
    <property type="entry name" value="BIFUNCTIONAL INHIBITOR/LIPID-TRANSFER PROTEIN/SEED STORAGE 2S ALBUMIN SUPERFAMILY PROTEIN-RELATED"/>
    <property type="match status" value="1"/>
</dbReference>
<evidence type="ECO:0000256" key="9">
    <source>
        <dbReference type="SAM" id="SignalP"/>
    </source>
</evidence>
<feature type="signal peptide" evidence="9">
    <location>
        <begin position="1"/>
        <end position="22"/>
    </location>
</feature>
<evidence type="ECO:0000313" key="12">
    <source>
        <dbReference type="RefSeq" id="XP_021855869.1"/>
    </source>
</evidence>
<dbReference type="CDD" id="cd00010">
    <property type="entry name" value="AAI_LTSS"/>
    <property type="match status" value="1"/>
</dbReference>
<evidence type="ECO:0000256" key="5">
    <source>
        <dbReference type="ARBA" id="ARBA00022729"/>
    </source>
</evidence>
<comment type="similarity">
    <text evidence="2">Belongs to the plant LTP family.</text>
</comment>
<keyword evidence="5 9" id="KW-0732">Signal</keyword>
<keyword evidence="6" id="KW-1015">Disulfide bond</keyword>
<proteinExistence type="inferred from homology"/>
<evidence type="ECO:0000259" key="10">
    <source>
        <dbReference type="Pfam" id="PF14368"/>
    </source>
</evidence>
<evidence type="ECO:0000256" key="3">
    <source>
        <dbReference type="ARBA" id="ARBA00022475"/>
    </source>
</evidence>
<name>A0A9R0IUN9_SPIOL</name>
<evidence type="ECO:0000256" key="6">
    <source>
        <dbReference type="ARBA" id="ARBA00023157"/>
    </source>
</evidence>
<gene>
    <name evidence="12" type="primary">LOC110795193</name>
</gene>
<dbReference type="OrthoDB" id="690947at2759"/>
<evidence type="ECO:0000256" key="7">
    <source>
        <dbReference type="ARBA" id="ARBA00023180"/>
    </source>
</evidence>
<dbReference type="GeneID" id="110795193"/>
<dbReference type="InterPro" id="IPR043325">
    <property type="entry name" value="LTSS"/>
</dbReference>
<evidence type="ECO:0000256" key="2">
    <source>
        <dbReference type="ARBA" id="ARBA00009748"/>
    </source>
</evidence>
<dbReference type="InterPro" id="IPR016140">
    <property type="entry name" value="Bifunc_inhib/LTP/seed_store"/>
</dbReference>
<evidence type="ECO:0000256" key="1">
    <source>
        <dbReference type="ARBA" id="ARBA00004609"/>
    </source>
</evidence>
<dbReference type="RefSeq" id="XP_021855869.1">
    <property type="nucleotide sequence ID" value="XM_022000177.2"/>
</dbReference>
<evidence type="ECO:0000313" key="11">
    <source>
        <dbReference type="Proteomes" id="UP000813463"/>
    </source>
</evidence>
<reference evidence="11" key="1">
    <citation type="journal article" date="2021" name="Nat. Commun.">
        <title>Genomic analyses provide insights into spinach domestication and the genetic basis of agronomic traits.</title>
        <authorList>
            <person name="Cai X."/>
            <person name="Sun X."/>
            <person name="Xu C."/>
            <person name="Sun H."/>
            <person name="Wang X."/>
            <person name="Ge C."/>
            <person name="Zhang Z."/>
            <person name="Wang Q."/>
            <person name="Fei Z."/>
            <person name="Jiao C."/>
            <person name="Wang Q."/>
        </authorList>
    </citation>
    <scope>NUCLEOTIDE SEQUENCE [LARGE SCALE GENOMIC DNA]</scope>
    <source>
        <strain evidence="11">cv. Varoflay</strain>
    </source>
</reference>
<feature type="domain" description="Bifunctional inhibitor/plant lipid transfer protein/seed storage helical" evidence="10">
    <location>
        <begin position="27"/>
        <end position="106"/>
    </location>
</feature>
<dbReference type="GO" id="GO:0098552">
    <property type="term" value="C:side of membrane"/>
    <property type="evidence" value="ECO:0007669"/>
    <property type="project" value="UniProtKB-KW"/>
</dbReference>
<keyword evidence="7" id="KW-0325">Glycoprotein</keyword>
<feature type="chain" id="PRO_5040276769" evidence="9">
    <location>
        <begin position="23"/>
        <end position="152"/>
    </location>
</feature>
<keyword evidence="11" id="KW-1185">Reference proteome</keyword>
<dbReference type="InterPro" id="IPR036312">
    <property type="entry name" value="Bifun_inhib/LTP/seed_sf"/>
</dbReference>
<protein>
    <submittedName>
        <fullName evidence="12">Non-specific lipid transfer protein GPI-anchored 9</fullName>
    </submittedName>
</protein>
<evidence type="ECO:0000256" key="8">
    <source>
        <dbReference type="ARBA" id="ARBA00023288"/>
    </source>
</evidence>
<sequence length="152" mass="16569">MSKVLYLAFLVAVLVVSTPALAQDDGIPVPECVTELHPCGPFINSTTAEPPFECCQPLGTVIQNDLSCLCSVFSNDELIQSLSVNVSEAITLPMRCSIPFDLVAECQGYQSQRDKKITGSNFIHPSFQSGLFRAGYEETYVASTLQARRAFI</sequence>
<accession>A0A9R0IUN9</accession>
<reference evidence="12" key="2">
    <citation type="submission" date="2025-08" db="UniProtKB">
        <authorList>
            <consortium name="RefSeq"/>
        </authorList>
    </citation>
    <scope>IDENTIFICATION</scope>
    <source>
        <tissue evidence="12">Leaf</tissue>
    </source>
</reference>
<dbReference type="KEGG" id="soe:110795193"/>
<dbReference type="Pfam" id="PF14368">
    <property type="entry name" value="LTP_2"/>
    <property type="match status" value="1"/>
</dbReference>
<dbReference type="SUPFAM" id="SSF47699">
    <property type="entry name" value="Bifunctional inhibitor/lipid-transfer protein/seed storage 2S albumin"/>
    <property type="match status" value="1"/>
</dbReference>
<comment type="subcellular location">
    <subcellularLocation>
        <location evidence="1">Cell membrane</location>
        <topology evidence="1">Lipid-anchor</topology>
        <topology evidence="1">GPI-anchor</topology>
    </subcellularLocation>
</comment>
<keyword evidence="4" id="KW-0336">GPI-anchor</keyword>
<dbReference type="Gene3D" id="1.10.110.10">
    <property type="entry name" value="Plant lipid-transfer and hydrophobic proteins"/>
    <property type="match status" value="1"/>
</dbReference>
<keyword evidence="3" id="KW-1003">Cell membrane</keyword>
<evidence type="ECO:0000256" key="4">
    <source>
        <dbReference type="ARBA" id="ARBA00022622"/>
    </source>
</evidence>
<keyword evidence="8" id="KW-0449">Lipoprotein</keyword>
<dbReference type="AlphaFoldDB" id="A0A9R0IUN9"/>
<dbReference type="GO" id="GO:0005886">
    <property type="term" value="C:plasma membrane"/>
    <property type="evidence" value="ECO:0007669"/>
    <property type="project" value="UniProtKB-SubCell"/>
</dbReference>
<keyword evidence="4" id="KW-0472">Membrane</keyword>
<dbReference type="Proteomes" id="UP000813463">
    <property type="component" value="Chromosome 6"/>
</dbReference>
<organism evidence="11 12">
    <name type="scientific">Spinacia oleracea</name>
    <name type="common">Spinach</name>
    <dbReference type="NCBI Taxonomy" id="3562"/>
    <lineage>
        <taxon>Eukaryota</taxon>
        <taxon>Viridiplantae</taxon>
        <taxon>Streptophyta</taxon>
        <taxon>Embryophyta</taxon>
        <taxon>Tracheophyta</taxon>
        <taxon>Spermatophyta</taxon>
        <taxon>Magnoliopsida</taxon>
        <taxon>eudicotyledons</taxon>
        <taxon>Gunneridae</taxon>
        <taxon>Pentapetalae</taxon>
        <taxon>Caryophyllales</taxon>
        <taxon>Chenopodiaceae</taxon>
        <taxon>Chenopodioideae</taxon>
        <taxon>Anserineae</taxon>
        <taxon>Spinacia</taxon>
    </lineage>
</organism>